<dbReference type="EMBL" id="JARKIE010000217">
    <property type="protein sequence ID" value="KAJ7664996.1"/>
    <property type="molecule type" value="Genomic_DNA"/>
</dbReference>
<reference evidence="1" key="1">
    <citation type="submission" date="2023-03" db="EMBL/GenBank/DDBJ databases">
        <title>Massive genome expansion in bonnet fungi (Mycena s.s.) driven by repeated elements and novel gene families across ecological guilds.</title>
        <authorList>
            <consortium name="Lawrence Berkeley National Laboratory"/>
            <person name="Harder C.B."/>
            <person name="Miyauchi S."/>
            <person name="Viragh M."/>
            <person name="Kuo A."/>
            <person name="Thoen E."/>
            <person name="Andreopoulos B."/>
            <person name="Lu D."/>
            <person name="Skrede I."/>
            <person name="Drula E."/>
            <person name="Henrissat B."/>
            <person name="Morin E."/>
            <person name="Kohler A."/>
            <person name="Barry K."/>
            <person name="LaButti K."/>
            <person name="Morin E."/>
            <person name="Salamov A."/>
            <person name="Lipzen A."/>
            <person name="Mereny Z."/>
            <person name="Hegedus B."/>
            <person name="Baldrian P."/>
            <person name="Stursova M."/>
            <person name="Weitz H."/>
            <person name="Taylor A."/>
            <person name="Grigoriev I.V."/>
            <person name="Nagy L.G."/>
            <person name="Martin F."/>
            <person name="Kauserud H."/>
        </authorList>
    </citation>
    <scope>NUCLEOTIDE SEQUENCE</scope>
    <source>
        <strain evidence="1">CBHHK067</strain>
    </source>
</reference>
<gene>
    <name evidence="1" type="ORF">B0H17DRAFT_951618</name>
</gene>
<dbReference type="AlphaFoldDB" id="A0AAD7G401"/>
<protein>
    <submittedName>
        <fullName evidence="1">Uncharacterized protein</fullName>
    </submittedName>
</protein>
<evidence type="ECO:0000313" key="1">
    <source>
        <dbReference type="EMBL" id="KAJ7664996.1"/>
    </source>
</evidence>
<organism evidence="1 2">
    <name type="scientific">Mycena rosella</name>
    <name type="common">Pink bonnet</name>
    <name type="synonym">Agaricus rosellus</name>
    <dbReference type="NCBI Taxonomy" id="1033263"/>
    <lineage>
        <taxon>Eukaryota</taxon>
        <taxon>Fungi</taxon>
        <taxon>Dikarya</taxon>
        <taxon>Basidiomycota</taxon>
        <taxon>Agaricomycotina</taxon>
        <taxon>Agaricomycetes</taxon>
        <taxon>Agaricomycetidae</taxon>
        <taxon>Agaricales</taxon>
        <taxon>Marasmiineae</taxon>
        <taxon>Mycenaceae</taxon>
        <taxon>Mycena</taxon>
    </lineage>
</organism>
<keyword evidence="2" id="KW-1185">Reference proteome</keyword>
<evidence type="ECO:0000313" key="2">
    <source>
        <dbReference type="Proteomes" id="UP001221757"/>
    </source>
</evidence>
<dbReference type="Proteomes" id="UP001221757">
    <property type="component" value="Unassembled WGS sequence"/>
</dbReference>
<accession>A0AAD7G401</accession>
<comment type="caution">
    <text evidence="1">The sequence shown here is derived from an EMBL/GenBank/DDBJ whole genome shotgun (WGS) entry which is preliminary data.</text>
</comment>
<proteinExistence type="predicted"/>
<name>A0AAD7G401_MYCRO</name>
<sequence>MCPSCLPVSLRINYRPRRQTCNILAKGTDGTDYGYISPVWNGFGEYGTFQSAQAGALELSFSHSPNTPSQIGFTATNSPSVAFPFFGAIVGFASASNDFGAGSYNYAYLGGTTQTAVGSTPSPGGNSFSAATGIPESFESAVWTYNPATQAITAQWINTDGSAPATHIVYANDSNQVLTLTGDVSAFQGTFGVPHPEVVSASSDG</sequence>